<feature type="compositionally biased region" description="Low complexity" evidence="1">
    <location>
        <begin position="873"/>
        <end position="882"/>
    </location>
</feature>
<feature type="region of interest" description="Disordered" evidence="1">
    <location>
        <begin position="1025"/>
        <end position="1109"/>
    </location>
</feature>
<feature type="compositionally biased region" description="Basic and acidic residues" evidence="1">
    <location>
        <begin position="755"/>
        <end position="766"/>
    </location>
</feature>
<feature type="compositionally biased region" description="Low complexity" evidence="1">
    <location>
        <begin position="1058"/>
        <end position="1069"/>
    </location>
</feature>
<dbReference type="AlphaFoldDB" id="A0A9J6H809"/>
<feature type="compositionally biased region" description="Basic residues" evidence="1">
    <location>
        <begin position="1100"/>
        <end position="1109"/>
    </location>
</feature>
<feature type="compositionally biased region" description="Pro residues" evidence="1">
    <location>
        <begin position="910"/>
        <end position="924"/>
    </location>
</feature>
<name>A0A9J6H809_HAELO</name>
<sequence length="1109" mass="117297">MSKCYPDRKAVFSGQRSLSMYRDVSEASATTLRIGWPSPSRRKSCAPPAPETGPGSGDHKSSFIAGTDDSKIRNCDSEKDGTREDVSHMFEPHSIEDASFTLLPAETSCLSLAGSACRHLEGLLEKHRSKGSREEVTLGNDGFQGFVRAGDGKSASEKSGDITLDHIEGIHGRLRTTASCTNRGSIIEDRRRRMGLGDFEHLDGAVNTDVPGFGPPTHSHVTGSGDCSEEGGTNRPLATSTPISPREGGVDLLTKSAAVDGSVDDGITGAINSDEAEAFCDDSFGSEATLMAQSWRNTMVVRDTDSEFQRRNAAELGVLNGKREVDPAEGVLAEADFFSGVNLDPNFSSTPITIQKKKLMAPCVNHGSQWDDFDVFEPQTGAKYFDMFEASSARTDVERKSSTMSGEVYESLSTGFASTRATTPSASCPPLSSQSELIPLVESEGPQLSCPSVSSSLDSHVSVSSYCSFLTIGSYDDDAASVNLKSCLANNDTASTSAQLETTSCTFIGSPRNPLSFHSFADRVPSTCETRQDGDGCRPSAEHAQLCQSEGIRDTLCDAVSGGSAISTHFQVLDETADDCCIANTRHVEAVSKGVAPCRAQSPIRKTCCVEAVAEPSQALKSSTSNTSFGETIGEANSHRTTSLTNSSRVEADIKERAGPKISPTGSISNHESGSEVGAYRYNSPKRNTSRAAAASIEEGTCRCTSPAGGSSCVEANPEGELICRTKSPTGNSNRAETVSEGGESCGTKSPAKNHCFDEASREKSSRSVSPARDSIRRETASEEDSTCHSTSQIKDCSPAESVGEEEIPCRSKSASEKSTSEQADSEGEDSGPSRLVTKDIGSEESGSEDEGSSSSPTRNNRAGAISEDEGSDQSSSSVTKSSSERVSEDEGCRPKSPTSPLGEMSSSPPNSPMAAPLPVPPCTPERSNSGSLGSSPFPSQDYQSCRDFLRRLTVTPSDLSYSLSPSFVSFNGSMFPPSPTLDDCGDVFSSYTERCLELDPQLLKELPVLPRSSATEMLTCPELRPLRLGGDSSKEVFTPPSSRPLGQRLKRSGAPMAAASDTDASAAKSADKRDNASSSASASMPELNPSLKGAQASRARNRNRTTIV</sequence>
<dbReference type="VEuPathDB" id="VectorBase:HLOH_054540"/>
<feature type="compositionally biased region" description="Polar residues" evidence="1">
    <location>
        <begin position="926"/>
        <end position="942"/>
    </location>
</feature>
<reference evidence="2 3" key="1">
    <citation type="journal article" date="2020" name="Cell">
        <title>Large-Scale Comparative Analyses of Tick Genomes Elucidate Their Genetic Diversity and Vector Capacities.</title>
        <authorList>
            <consortium name="Tick Genome and Microbiome Consortium (TIGMIC)"/>
            <person name="Jia N."/>
            <person name="Wang J."/>
            <person name="Shi W."/>
            <person name="Du L."/>
            <person name="Sun Y."/>
            <person name="Zhan W."/>
            <person name="Jiang J.F."/>
            <person name="Wang Q."/>
            <person name="Zhang B."/>
            <person name="Ji P."/>
            <person name="Bell-Sakyi L."/>
            <person name="Cui X.M."/>
            <person name="Yuan T.T."/>
            <person name="Jiang B.G."/>
            <person name="Yang W.F."/>
            <person name="Lam T.T."/>
            <person name="Chang Q.C."/>
            <person name="Ding S.J."/>
            <person name="Wang X.J."/>
            <person name="Zhu J.G."/>
            <person name="Ruan X.D."/>
            <person name="Zhao L."/>
            <person name="Wei J.T."/>
            <person name="Ye R.Z."/>
            <person name="Que T.C."/>
            <person name="Du C.H."/>
            <person name="Zhou Y.H."/>
            <person name="Cheng J.X."/>
            <person name="Dai P.F."/>
            <person name="Guo W.B."/>
            <person name="Han X.H."/>
            <person name="Huang E.J."/>
            <person name="Li L.F."/>
            <person name="Wei W."/>
            <person name="Gao Y.C."/>
            <person name="Liu J.Z."/>
            <person name="Shao H.Z."/>
            <person name="Wang X."/>
            <person name="Wang C.C."/>
            <person name="Yang T.C."/>
            <person name="Huo Q.B."/>
            <person name="Li W."/>
            <person name="Chen H.Y."/>
            <person name="Chen S.E."/>
            <person name="Zhou L.G."/>
            <person name="Ni X.B."/>
            <person name="Tian J.H."/>
            <person name="Sheng Y."/>
            <person name="Liu T."/>
            <person name="Pan Y.S."/>
            <person name="Xia L.Y."/>
            <person name="Li J."/>
            <person name="Zhao F."/>
            <person name="Cao W.C."/>
        </authorList>
    </citation>
    <scope>NUCLEOTIDE SEQUENCE [LARGE SCALE GENOMIC DNA]</scope>
    <source>
        <strain evidence="2">HaeL-2018</strain>
    </source>
</reference>
<dbReference type="Proteomes" id="UP000821853">
    <property type="component" value="Unassembled WGS sequence"/>
</dbReference>
<proteinExistence type="predicted"/>
<feature type="compositionally biased region" description="Basic and acidic residues" evidence="1">
    <location>
        <begin position="808"/>
        <end position="820"/>
    </location>
</feature>
<feature type="compositionally biased region" description="Polar residues" evidence="1">
    <location>
        <begin position="727"/>
        <end position="737"/>
    </location>
</feature>
<comment type="caution">
    <text evidence="2">The sequence shown here is derived from an EMBL/GenBank/DDBJ whole genome shotgun (WGS) entry which is preliminary data.</text>
</comment>
<dbReference type="EMBL" id="JABSTR010000993">
    <property type="protein sequence ID" value="KAH9383202.1"/>
    <property type="molecule type" value="Genomic_DNA"/>
</dbReference>
<dbReference type="OMA" id="LEWPEWP"/>
<accession>A0A9J6H809</accession>
<feature type="region of interest" description="Disordered" evidence="1">
    <location>
        <begin position="209"/>
        <end position="249"/>
    </location>
</feature>
<gene>
    <name evidence="2" type="ORF">HPB48_024037</name>
</gene>
<organism evidence="2 3">
    <name type="scientific">Haemaphysalis longicornis</name>
    <name type="common">Bush tick</name>
    <dbReference type="NCBI Taxonomy" id="44386"/>
    <lineage>
        <taxon>Eukaryota</taxon>
        <taxon>Metazoa</taxon>
        <taxon>Ecdysozoa</taxon>
        <taxon>Arthropoda</taxon>
        <taxon>Chelicerata</taxon>
        <taxon>Arachnida</taxon>
        <taxon>Acari</taxon>
        <taxon>Parasitiformes</taxon>
        <taxon>Ixodida</taxon>
        <taxon>Ixodoidea</taxon>
        <taxon>Ixodidae</taxon>
        <taxon>Haemaphysalinae</taxon>
        <taxon>Haemaphysalis</taxon>
    </lineage>
</organism>
<feature type="compositionally biased region" description="Basic and acidic residues" evidence="1">
    <location>
        <begin position="883"/>
        <end position="894"/>
    </location>
</feature>
<evidence type="ECO:0000313" key="3">
    <source>
        <dbReference type="Proteomes" id="UP000821853"/>
    </source>
</evidence>
<feature type="region of interest" description="Disordered" evidence="1">
    <location>
        <begin position="723"/>
        <end position="942"/>
    </location>
</feature>
<feature type="region of interest" description="Disordered" evidence="1">
    <location>
        <begin position="659"/>
        <end position="692"/>
    </location>
</feature>
<evidence type="ECO:0000313" key="2">
    <source>
        <dbReference type="EMBL" id="KAH9383202.1"/>
    </source>
</evidence>
<protein>
    <submittedName>
        <fullName evidence="2">Uncharacterized protein</fullName>
    </submittedName>
</protein>
<evidence type="ECO:0000256" key="1">
    <source>
        <dbReference type="SAM" id="MobiDB-lite"/>
    </source>
</evidence>
<dbReference type="OrthoDB" id="6501663at2759"/>
<feature type="region of interest" description="Disordered" evidence="1">
    <location>
        <begin position="33"/>
        <end position="83"/>
    </location>
</feature>
<keyword evidence="3" id="KW-1185">Reference proteome</keyword>
<feature type="compositionally biased region" description="Basic and acidic residues" evidence="1">
    <location>
        <begin position="68"/>
        <end position="83"/>
    </location>
</feature>